<protein>
    <submittedName>
        <fullName evidence="2">Uncharacterized protein</fullName>
    </submittedName>
</protein>
<evidence type="ECO:0000313" key="2">
    <source>
        <dbReference type="EMBL" id="PRY39297.1"/>
    </source>
</evidence>
<gene>
    <name evidence="2" type="ORF">CLV58_108187</name>
</gene>
<sequence>MNPNGINEFQLWALIDQLQGNIVQLKEEVRTAQRSIEKLQRERREAKGELVLKEREIKKLEKKLADSKKKPSKSKEFGKIVSNNLSATDPNTELKQQLDEYIRTLDRCITHWSNLS</sequence>
<dbReference type="EMBL" id="PVTE01000008">
    <property type="protein sequence ID" value="PRY39297.1"/>
    <property type="molecule type" value="Genomic_DNA"/>
</dbReference>
<feature type="region of interest" description="Disordered" evidence="1">
    <location>
        <begin position="63"/>
        <end position="88"/>
    </location>
</feature>
<evidence type="ECO:0000313" key="3">
    <source>
        <dbReference type="Proteomes" id="UP000238375"/>
    </source>
</evidence>
<dbReference type="AlphaFoldDB" id="A0A2T0T0X4"/>
<organism evidence="2 3">
    <name type="scientific">Spirosoma oryzae</name>
    <dbReference type="NCBI Taxonomy" id="1469603"/>
    <lineage>
        <taxon>Bacteria</taxon>
        <taxon>Pseudomonadati</taxon>
        <taxon>Bacteroidota</taxon>
        <taxon>Cytophagia</taxon>
        <taxon>Cytophagales</taxon>
        <taxon>Cytophagaceae</taxon>
        <taxon>Spirosoma</taxon>
    </lineage>
</organism>
<dbReference type="Proteomes" id="UP000238375">
    <property type="component" value="Unassembled WGS sequence"/>
</dbReference>
<dbReference type="Gene3D" id="1.10.287.1490">
    <property type="match status" value="1"/>
</dbReference>
<accession>A0A2T0T0X4</accession>
<keyword evidence="3" id="KW-1185">Reference proteome</keyword>
<reference evidence="2 3" key="1">
    <citation type="submission" date="2018-03" db="EMBL/GenBank/DDBJ databases">
        <title>Genomic Encyclopedia of Archaeal and Bacterial Type Strains, Phase II (KMG-II): from individual species to whole genera.</title>
        <authorList>
            <person name="Goeker M."/>
        </authorList>
    </citation>
    <scope>NUCLEOTIDE SEQUENCE [LARGE SCALE GENOMIC DNA]</scope>
    <source>
        <strain evidence="2 3">DSM 28354</strain>
    </source>
</reference>
<name>A0A2T0T0X4_9BACT</name>
<feature type="compositionally biased region" description="Basic and acidic residues" evidence="1">
    <location>
        <begin position="63"/>
        <end position="78"/>
    </location>
</feature>
<proteinExistence type="predicted"/>
<evidence type="ECO:0000256" key="1">
    <source>
        <dbReference type="SAM" id="MobiDB-lite"/>
    </source>
</evidence>
<comment type="caution">
    <text evidence="2">The sequence shown here is derived from an EMBL/GenBank/DDBJ whole genome shotgun (WGS) entry which is preliminary data.</text>
</comment>
<dbReference type="OrthoDB" id="1467932at2"/>
<dbReference type="RefSeq" id="WP_106137972.1">
    <property type="nucleotide sequence ID" value="NZ_PVTE01000008.1"/>
</dbReference>